<dbReference type="SUPFAM" id="SSF53720">
    <property type="entry name" value="ALDH-like"/>
    <property type="match status" value="1"/>
</dbReference>
<dbReference type="InterPro" id="IPR016160">
    <property type="entry name" value="Ald_DH_CS_CYS"/>
</dbReference>
<dbReference type="KEGG" id="mmir:HLA87_01410"/>
<dbReference type="Pfam" id="PF00171">
    <property type="entry name" value="Aldedh"/>
    <property type="match status" value="1"/>
</dbReference>
<organism evidence="6 7">
    <name type="scientific">Mycoplasma miroungigenitalium</name>
    <dbReference type="NCBI Taxonomy" id="754515"/>
    <lineage>
        <taxon>Bacteria</taxon>
        <taxon>Bacillati</taxon>
        <taxon>Mycoplasmatota</taxon>
        <taxon>Mollicutes</taxon>
        <taxon>Mycoplasmataceae</taxon>
        <taxon>Mycoplasma</taxon>
    </lineage>
</organism>
<keyword evidence="7" id="KW-1185">Reference proteome</keyword>
<evidence type="ECO:0000256" key="1">
    <source>
        <dbReference type="ARBA" id="ARBA00009986"/>
    </source>
</evidence>
<evidence type="ECO:0000256" key="4">
    <source>
        <dbReference type="PIRSR" id="PIRSR036492-1"/>
    </source>
</evidence>
<evidence type="ECO:0000313" key="7">
    <source>
        <dbReference type="Proteomes" id="UP000500686"/>
    </source>
</evidence>
<reference evidence="6 7" key="1">
    <citation type="submission" date="2020-05" db="EMBL/GenBank/DDBJ databases">
        <title>Novel Mycoplasma species detected in Mirounga angustirostris (northern elephant seal) from the USA.</title>
        <authorList>
            <person name="Volokhov D.V."/>
        </authorList>
    </citation>
    <scope>NUCLEOTIDE SEQUENCE [LARGE SCALE GENOMIC DNA]</scope>
    <source>
        <strain evidence="6 7">Mirounga ES2806-GEN</strain>
    </source>
</reference>
<sequence>MKQEDLLKYESQRRDVLKTPFISYEERVSILKKLKSIIEENINNINYSLKKDLNKHENEVYFSEIGLILNEIRFVLKNLKKWMKPKKVKTPLAVFSGVSKIIQQAMGHCLIISPWNYPFYLTFMPLISAVAAGNRVIIKTSELSKHSSSLITKIINEDLKTDKVYVMSPDVNDIKEMLKNKFDFVFFTGSERVGNLISEQVAKFHTPIILELGGKCPVILDYSADLRNAANKIMAAKFINSGQTCVAPDYIVVPKNKGTKFIEYCQDYINAKLDKLENFPKIISAQHHKRIMSLIPSDINVQYTDTQILPKAFISDWDNKIMKQEIFGPLLPVIEYQDFSEIVRKISEKSEPLATYVFTKEKKFVDEVFKNIRTGALVINDLLIQLANHYLPFGGVGSSGHGRSHGHAGFLEFSNSVSYYRRTWFSTELSEHPYSELKLKILKKIIK</sequence>
<dbReference type="InterPro" id="IPR016163">
    <property type="entry name" value="Ald_DH_C"/>
</dbReference>
<evidence type="ECO:0000256" key="2">
    <source>
        <dbReference type="ARBA" id="ARBA00023002"/>
    </source>
</evidence>
<dbReference type="PANTHER" id="PTHR43570">
    <property type="entry name" value="ALDEHYDE DEHYDROGENASE"/>
    <property type="match status" value="1"/>
</dbReference>
<dbReference type="PANTHER" id="PTHR43570:SF16">
    <property type="entry name" value="ALDEHYDE DEHYDROGENASE TYPE III, ISOFORM Q"/>
    <property type="match status" value="1"/>
</dbReference>
<dbReference type="InterPro" id="IPR016161">
    <property type="entry name" value="Ald_DH/histidinol_DH"/>
</dbReference>
<gene>
    <name evidence="6" type="ORF">HLA87_01410</name>
</gene>
<dbReference type="EMBL" id="CP053096">
    <property type="protein sequence ID" value="QJR43440.1"/>
    <property type="molecule type" value="Genomic_DNA"/>
</dbReference>
<evidence type="ECO:0000313" key="6">
    <source>
        <dbReference type="EMBL" id="QJR43440.1"/>
    </source>
</evidence>
<dbReference type="InterPro" id="IPR016162">
    <property type="entry name" value="Ald_DH_N"/>
</dbReference>
<keyword evidence="2 3" id="KW-0560">Oxidoreductase</keyword>
<dbReference type="GO" id="GO:0005737">
    <property type="term" value="C:cytoplasm"/>
    <property type="evidence" value="ECO:0007669"/>
    <property type="project" value="TreeGrafter"/>
</dbReference>
<feature type="active site" evidence="4">
    <location>
        <position position="211"/>
    </location>
</feature>
<name>A0A6M4J938_9MOLU</name>
<evidence type="ECO:0000259" key="5">
    <source>
        <dbReference type="Pfam" id="PF00171"/>
    </source>
</evidence>
<proteinExistence type="inferred from homology"/>
<accession>A0A6M4J938</accession>
<dbReference type="PROSITE" id="PS00070">
    <property type="entry name" value="ALDEHYDE_DEHYDR_CYS"/>
    <property type="match status" value="1"/>
</dbReference>
<dbReference type="InterPro" id="IPR012394">
    <property type="entry name" value="Aldehyde_DH_NAD(P)"/>
</dbReference>
<protein>
    <recommendedName>
        <fullName evidence="3">Aldehyde dehydrogenase</fullName>
    </recommendedName>
</protein>
<dbReference type="GO" id="GO:0004029">
    <property type="term" value="F:aldehyde dehydrogenase (NAD+) activity"/>
    <property type="evidence" value="ECO:0007669"/>
    <property type="project" value="TreeGrafter"/>
</dbReference>
<dbReference type="InterPro" id="IPR015590">
    <property type="entry name" value="Aldehyde_DH_dom"/>
</dbReference>
<comment type="similarity">
    <text evidence="1 3">Belongs to the aldehyde dehydrogenase family.</text>
</comment>
<feature type="active site" evidence="4">
    <location>
        <position position="245"/>
    </location>
</feature>
<dbReference type="Gene3D" id="3.40.309.10">
    <property type="entry name" value="Aldehyde Dehydrogenase, Chain A, domain 2"/>
    <property type="match status" value="1"/>
</dbReference>
<dbReference type="GO" id="GO:0006081">
    <property type="term" value="P:aldehyde metabolic process"/>
    <property type="evidence" value="ECO:0007669"/>
    <property type="project" value="InterPro"/>
</dbReference>
<dbReference type="PIRSF" id="PIRSF036492">
    <property type="entry name" value="ALDH"/>
    <property type="match status" value="1"/>
</dbReference>
<dbReference type="Proteomes" id="UP000500686">
    <property type="component" value="Chromosome"/>
</dbReference>
<dbReference type="Gene3D" id="3.40.605.10">
    <property type="entry name" value="Aldehyde Dehydrogenase, Chain A, domain 1"/>
    <property type="match status" value="1"/>
</dbReference>
<feature type="domain" description="Aldehyde dehydrogenase" evidence="5">
    <location>
        <begin position="23"/>
        <end position="415"/>
    </location>
</feature>
<evidence type="ECO:0000256" key="3">
    <source>
        <dbReference type="PIRNR" id="PIRNR036492"/>
    </source>
</evidence>
<dbReference type="RefSeq" id="WP_171111182.1">
    <property type="nucleotide sequence ID" value="NZ_CP053096.1"/>
</dbReference>
<dbReference type="AlphaFoldDB" id="A0A6M4J938"/>